<comment type="function">
    <text evidence="11">Involved in protein export. Acts as a chaperone by maintaining the newly synthesized protein in an open conformation. Functions as a peptidyl-prolyl cis-trans isomerase.</text>
</comment>
<dbReference type="EC" id="5.2.1.8" evidence="3 11"/>
<dbReference type="HAMAP" id="MF_00303">
    <property type="entry name" value="Trigger_factor_Tig"/>
    <property type="match status" value="1"/>
</dbReference>
<dbReference type="AlphaFoldDB" id="A0A4D6Y3F6"/>
<feature type="domain" description="Trigger factor ribosome-binding bacterial" evidence="13">
    <location>
        <begin position="1"/>
        <end position="145"/>
    </location>
</feature>
<comment type="subcellular location">
    <subcellularLocation>
        <location evidence="11">Cytoplasm</location>
    </subcellularLocation>
    <text evidence="11">About half TF is bound to the ribosome near the polypeptide exit tunnel while the other half is free in the cytoplasm.</text>
</comment>
<keyword evidence="11" id="KW-0963">Cytoplasm</keyword>
<keyword evidence="7 11" id="KW-0143">Chaperone</keyword>
<keyword evidence="8 11" id="KW-0413">Isomerase</keyword>
<dbReference type="GO" id="GO:0003755">
    <property type="term" value="F:peptidyl-prolyl cis-trans isomerase activity"/>
    <property type="evidence" value="ECO:0007669"/>
    <property type="project" value="UniProtKB-UniRule"/>
</dbReference>
<dbReference type="Pfam" id="PF05698">
    <property type="entry name" value="Trigger_C"/>
    <property type="match status" value="1"/>
</dbReference>
<dbReference type="InterPro" id="IPR008881">
    <property type="entry name" value="Trigger_fac_ribosome-bd_bac"/>
</dbReference>
<evidence type="ECO:0000259" key="14">
    <source>
        <dbReference type="Pfam" id="PF05698"/>
    </source>
</evidence>
<proteinExistence type="inferred from homology"/>
<evidence type="ECO:0000259" key="13">
    <source>
        <dbReference type="Pfam" id="PF05697"/>
    </source>
</evidence>
<evidence type="ECO:0000256" key="2">
    <source>
        <dbReference type="ARBA" id="ARBA00005464"/>
    </source>
</evidence>
<dbReference type="NCBIfam" id="TIGR00115">
    <property type="entry name" value="tig"/>
    <property type="match status" value="1"/>
</dbReference>
<dbReference type="GO" id="GO:0005737">
    <property type="term" value="C:cytoplasm"/>
    <property type="evidence" value="ECO:0007669"/>
    <property type="project" value="UniProtKB-SubCell"/>
</dbReference>
<name>A0A4D6Y3F6_9GAMM</name>
<feature type="coiled-coil region" evidence="12">
    <location>
        <begin position="385"/>
        <end position="412"/>
    </location>
</feature>
<evidence type="ECO:0000256" key="8">
    <source>
        <dbReference type="ARBA" id="ARBA00023235"/>
    </source>
</evidence>
<dbReference type="Gene3D" id="3.10.50.40">
    <property type="match status" value="1"/>
</dbReference>
<keyword evidence="5 11" id="KW-0132">Cell division</keyword>
<dbReference type="SUPFAM" id="SSF109998">
    <property type="entry name" value="Triger factor/SurA peptide-binding domain-like"/>
    <property type="match status" value="1"/>
</dbReference>
<dbReference type="PIRSF" id="PIRSF003095">
    <property type="entry name" value="Trigger_factor"/>
    <property type="match status" value="1"/>
</dbReference>
<sequence length="443" mass="53899">MKFFMEKNKDAGHRVTIHIPKITVNNEILAELTKISKRTNINGFRKGKIPLKIIQEKYGEKVYYDVFKKLMQKFFYDFINQEKIKIIGFPKYYMHQNQDKKKENFEYSVKYELYPKFVIKDIKSIKATKINVKITDDDIKKKIEEYKKNNNIWNKFDGPIKAYNRVTINYNIYKDNKKIEKFDAKNIIFIVSNNTFLPILNNKIINHFINDIIFFKIKCHSFHPEKELQNKDITFKIKIINVEKQEEKELQEKQVKNEETISNQLYYKNIKHNLSAQINQITQKYLEEQIIEKIIQKNPISIPTALLQEEINILYKQQQQHYQKHNHNILEKKYYENLILQAEKRLCIKIIIEKIICDNQFIENEEDIQKLIKKISLNYKKPIEIINLYNRNENLKNTIKNIELENQAIRWMIKNIHIIKKKWTFNQYINHQWENKKEYFLEY</sequence>
<evidence type="ECO:0000256" key="11">
    <source>
        <dbReference type="HAMAP-Rule" id="MF_00303"/>
    </source>
</evidence>
<evidence type="ECO:0000256" key="7">
    <source>
        <dbReference type="ARBA" id="ARBA00023186"/>
    </source>
</evidence>
<dbReference type="InterPro" id="IPR046357">
    <property type="entry name" value="PPIase_dom_sf"/>
</dbReference>
<dbReference type="InterPro" id="IPR037041">
    <property type="entry name" value="Trigger_fac_C_sf"/>
</dbReference>
<protein>
    <recommendedName>
        <fullName evidence="4 11">Trigger factor</fullName>
        <shortName evidence="11">TF</shortName>
        <ecNumber evidence="3 11">5.2.1.8</ecNumber>
    </recommendedName>
    <alternativeName>
        <fullName evidence="10 11">PPIase</fullName>
    </alternativeName>
</protein>
<evidence type="ECO:0000256" key="10">
    <source>
        <dbReference type="ARBA" id="ARBA00029986"/>
    </source>
</evidence>
<dbReference type="RefSeq" id="WP_158359788.1">
    <property type="nucleotide sequence ID" value="NZ_CP034879.1"/>
</dbReference>
<dbReference type="Pfam" id="PF05697">
    <property type="entry name" value="Trigger_N"/>
    <property type="match status" value="1"/>
</dbReference>
<dbReference type="Proteomes" id="UP000298594">
    <property type="component" value="Chromosome"/>
</dbReference>
<dbReference type="GO" id="GO:0015031">
    <property type="term" value="P:protein transport"/>
    <property type="evidence" value="ECO:0007669"/>
    <property type="project" value="UniProtKB-UniRule"/>
</dbReference>
<dbReference type="SUPFAM" id="SSF102735">
    <property type="entry name" value="Trigger factor ribosome-binding domain"/>
    <property type="match status" value="1"/>
</dbReference>
<comment type="domain">
    <text evidence="11">Consists of 3 domains; the N-terminus binds the ribosome, the middle domain has PPIase activity, while the C-terminus has intrinsic chaperone activity on its own.</text>
</comment>
<keyword evidence="9 11" id="KW-0131">Cell cycle</keyword>
<evidence type="ECO:0000256" key="12">
    <source>
        <dbReference type="SAM" id="Coils"/>
    </source>
</evidence>
<evidence type="ECO:0000313" key="15">
    <source>
        <dbReference type="EMBL" id="QCI20600.1"/>
    </source>
</evidence>
<evidence type="ECO:0000256" key="5">
    <source>
        <dbReference type="ARBA" id="ARBA00022618"/>
    </source>
</evidence>
<keyword evidence="12" id="KW-0175">Coiled coil</keyword>
<keyword evidence="6 11" id="KW-0697">Rotamase</keyword>
<accession>A0A4D6Y3F6</accession>
<dbReference type="InterPro" id="IPR027304">
    <property type="entry name" value="Trigger_fact/SurA_dom_sf"/>
</dbReference>
<gene>
    <name evidence="11 15" type="primary">tig</name>
    <name evidence="15" type="ORF">D9V67_02430</name>
</gene>
<reference evidence="15 16" key="1">
    <citation type="submission" date="2018-12" db="EMBL/GenBank/DDBJ databases">
        <authorList>
            <person name="Chong R.A."/>
        </authorList>
    </citation>
    <scope>NUCLEOTIDE SEQUENCE [LARGE SCALE GENOMIC DNA]</scope>
    <source>
        <strain evidence="15 16">Bca</strain>
    </source>
</reference>
<dbReference type="GO" id="GO:0051301">
    <property type="term" value="P:cell division"/>
    <property type="evidence" value="ECO:0007669"/>
    <property type="project" value="UniProtKB-KW"/>
</dbReference>
<dbReference type="OrthoDB" id="9767721at2"/>
<comment type="catalytic activity">
    <reaction evidence="1 11">
        <text>[protein]-peptidylproline (omega=180) = [protein]-peptidylproline (omega=0)</text>
        <dbReference type="Rhea" id="RHEA:16237"/>
        <dbReference type="Rhea" id="RHEA-COMP:10747"/>
        <dbReference type="Rhea" id="RHEA-COMP:10748"/>
        <dbReference type="ChEBI" id="CHEBI:83833"/>
        <dbReference type="ChEBI" id="CHEBI:83834"/>
        <dbReference type="EC" id="5.2.1.8"/>
    </reaction>
</comment>
<dbReference type="Gene3D" id="1.10.3120.10">
    <property type="entry name" value="Trigger factor, C-terminal domain"/>
    <property type="match status" value="1"/>
</dbReference>
<dbReference type="InterPro" id="IPR005215">
    <property type="entry name" value="Trig_fac"/>
</dbReference>
<organism evidence="15 16">
    <name type="scientific">Buchnera aphidicola</name>
    <name type="common">Brachycaudus cardui</name>
    <dbReference type="NCBI Taxonomy" id="557993"/>
    <lineage>
        <taxon>Bacteria</taxon>
        <taxon>Pseudomonadati</taxon>
        <taxon>Pseudomonadota</taxon>
        <taxon>Gammaproteobacteria</taxon>
        <taxon>Enterobacterales</taxon>
        <taxon>Erwiniaceae</taxon>
        <taxon>Buchnera</taxon>
    </lineage>
</organism>
<dbReference type="InterPro" id="IPR036611">
    <property type="entry name" value="Trigger_fac_ribosome-bd_sf"/>
</dbReference>
<dbReference type="GO" id="GO:0006457">
    <property type="term" value="P:protein folding"/>
    <property type="evidence" value="ECO:0007669"/>
    <property type="project" value="UniProtKB-UniRule"/>
</dbReference>
<dbReference type="Gene3D" id="3.30.70.1050">
    <property type="entry name" value="Trigger factor ribosome-binding domain"/>
    <property type="match status" value="1"/>
</dbReference>
<feature type="domain" description="Trigger factor C-terminal" evidence="14">
    <location>
        <begin position="268"/>
        <end position="413"/>
    </location>
</feature>
<comment type="similarity">
    <text evidence="2 11">Belongs to the FKBP-type PPIase family. Tig subfamily.</text>
</comment>
<evidence type="ECO:0000256" key="6">
    <source>
        <dbReference type="ARBA" id="ARBA00023110"/>
    </source>
</evidence>
<evidence type="ECO:0000256" key="3">
    <source>
        <dbReference type="ARBA" id="ARBA00013194"/>
    </source>
</evidence>
<evidence type="ECO:0000256" key="4">
    <source>
        <dbReference type="ARBA" id="ARBA00016902"/>
    </source>
</evidence>
<evidence type="ECO:0000256" key="9">
    <source>
        <dbReference type="ARBA" id="ARBA00023306"/>
    </source>
</evidence>
<reference evidence="15 16" key="2">
    <citation type="submission" date="2019-05" db="EMBL/GenBank/DDBJ databases">
        <title>Genome evolution of the obligate endosymbiont Buchnera aphidicola.</title>
        <authorList>
            <person name="Moran N.A."/>
        </authorList>
    </citation>
    <scope>NUCLEOTIDE SEQUENCE [LARGE SCALE GENOMIC DNA]</scope>
    <source>
        <strain evidence="15 16">Bca</strain>
    </source>
</reference>
<evidence type="ECO:0000256" key="1">
    <source>
        <dbReference type="ARBA" id="ARBA00000971"/>
    </source>
</evidence>
<dbReference type="EMBL" id="CP034879">
    <property type="protein sequence ID" value="QCI20600.1"/>
    <property type="molecule type" value="Genomic_DNA"/>
</dbReference>
<dbReference type="InterPro" id="IPR008880">
    <property type="entry name" value="Trigger_fac_C"/>
</dbReference>
<evidence type="ECO:0000313" key="16">
    <source>
        <dbReference type="Proteomes" id="UP000298594"/>
    </source>
</evidence>
<dbReference type="SUPFAM" id="SSF54534">
    <property type="entry name" value="FKBP-like"/>
    <property type="match status" value="1"/>
</dbReference>